<dbReference type="PROSITE" id="PS51257">
    <property type="entry name" value="PROKAR_LIPOPROTEIN"/>
    <property type="match status" value="1"/>
</dbReference>
<dbReference type="STRING" id="642780.SAMN04488570_0122"/>
<evidence type="ECO:0000313" key="1">
    <source>
        <dbReference type="EMBL" id="SDR71370.1"/>
    </source>
</evidence>
<organism evidence="1 2">
    <name type="scientific">Nocardioides scoriae</name>
    <dbReference type="NCBI Taxonomy" id="642780"/>
    <lineage>
        <taxon>Bacteria</taxon>
        <taxon>Bacillati</taxon>
        <taxon>Actinomycetota</taxon>
        <taxon>Actinomycetes</taxon>
        <taxon>Propionibacteriales</taxon>
        <taxon>Nocardioidaceae</taxon>
        <taxon>Nocardioides</taxon>
    </lineage>
</organism>
<accession>A0A1H1LAJ0</accession>
<keyword evidence="2" id="KW-1185">Reference proteome</keyword>
<dbReference type="OrthoDB" id="3785371at2"/>
<sequence length="222" mass="23329">MCASSARRRVGVRALRVPLGAVLAGLLLGGCSSSGGPVATATPSPTPMSRLETNALELPRIDFCSLVPDDAVADALGNASGADERPRSAAYGNGDQLALADIGRDRVQELGCSWSAGGTAARAWLFARPADAALARRVRAEAAERTGCRVVDAPFGRAAFRQSCDATQDRQRVRYAGLFDQTWLTCEVAGPRDVGAAGQQASTRRRAEQWCVRVASSLAEAR</sequence>
<dbReference type="Proteomes" id="UP000198859">
    <property type="component" value="Chromosome I"/>
</dbReference>
<evidence type="ECO:0000313" key="2">
    <source>
        <dbReference type="Proteomes" id="UP000198859"/>
    </source>
</evidence>
<proteinExistence type="predicted"/>
<dbReference type="RefSeq" id="WP_091725089.1">
    <property type="nucleotide sequence ID" value="NZ_LT629757.1"/>
</dbReference>
<protein>
    <recommendedName>
        <fullName evidence="3">DUF3558 domain-containing protein</fullName>
    </recommendedName>
</protein>
<evidence type="ECO:0008006" key="3">
    <source>
        <dbReference type="Google" id="ProtNLM"/>
    </source>
</evidence>
<gene>
    <name evidence="1" type="ORF">SAMN04488570_0122</name>
</gene>
<dbReference type="AlphaFoldDB" id="A0A1H1LAJ0"/>
<dbReference type="EMBL" id="LT629757">
    <property type="protein sequence ID" value="SDR71370.1"/>
    <property type="molecule type" value="Genomic_DNA"/>
</dbReference>
<reference evidence="2" key="1">
    <citation type="submission" date="2016-10" db="EMBL/GenBank/DDBJ databases">
        <authorList>
            <person name="Varghese N."/>
            <person name="Submissions S."/>
        </authorList>
    </citation>
    <scope>NUCLEOTIDE SEQUENCE [LARGE SCALE GENOMIC DNA]</scope>
    <source>
        <strain evidence="2">DSM 22127</strain>
    </source>
</reference>
<name>A0A1H1LAJ0_9ACTN</name>